<proteinExistence type="predicted"/>
<organism evidence="1">
    <name type="scientific">Schistosoma mansoni</name>
    <name type="common">Blood fluke</name>
    <dbReference type="NCBI Taxonomy" id="6183"/>
    <lineage>
        <taxon>Eukaryota</taxon>
        <taxon>Metazoa</taxon>
        <taxon>Spiralia</taxon>
        <taxon>Lophotrochozoa</taxon>
        <taxon>Platyhelminthes</taxon>
        <taxon>Trematoda</taxon>
        <taxon>Digenea</taxon>
        <taxon>Strigeidida</taxon>
        <taxon>Schistosomatoidea</taxon>
        <taxon>Schistosomatidae</taxon>
        <taxon>Schistosoma</taxon>
    </lineage>
</organism>
<dbReference type="WBParaSite" id="Smp_331740.1">
    <property type="protein sequence ID" value="Smp_331740.1"/>
    <property type="gene ID" value="Smp_331740"/>
</dbReference>
<sequence length="64" mass="7429">MPRKHLWAAAFTGTVLTLGNNTNNRVESLNRQLKRNIRKSDSLHTCIYKVFKWNALTSARRTVE</sequence>
<dbReference type="AlphaFoldDB" id="A0A5K4F9J7"/>
<dbReference type="InParanoid" id="A0A5K4F9J7"/>
<accession>A0A5K4F9J7</accession>
<protein>
    <submittedName>
        <fullName evidence="1">Uncharacterized protein</fullName>
    </submittedName>
</protein>
<evidence type="ECO:0000313" key="1">
    <source>
        <dbReference type="WBParaSite" id="Smp_331740.1"/>
    </source>
</evidence>
<name>A0A5K4F9J7_SCHMA</name>
<reference evidence="1" key="1">
    <citation type="submission" date="2019-11" db="UniProtKB">
        <authorList>
            <consortium name="WormBaseParasite"/>
        </authorList>
    </citation>
    <scope>IDENTIFICATION</scope>
    <source>
        <strain evidence="1">Puerto Rican</strain>
    </source>
</reference>